<evidence type="ECO:0000256" key="6">
    <source>
        <dbReference type="PROSITE-ProRule" id="PRU00552"/>
    </source>
</evidence>
<evidence type="ECO:0000259" key="10">
    <source>
        <dbReference type="PROSITE" id="PS51195"/>
    </source>
</evidence>
<evidence type="ECO:0000256" key="3">
    <source>
        <dbReference type="ARBA" id="ARBA00022806"/>
    </source>
</evidence>
<dbReference type="InterPro" id="IPR014001">
    <property type="entry name" value="Helicase_ATP-bd"/>
</dbReference>
<feature type="domain" description="Helicase C-terminal" evidence="9">
    <location>
        <begin position="254"/>
        <end position="412"/>
    </location>
</feature>
<evidence type="ECO:0000313" key="12">
    <source>
        <dbReference type="Proteomes" id="UP000194236"/>
    </source>
</evidence>
<dbReference type="Proteomes" id="UP000194236">
    <property type="component" value="Unassembled WGS sequence"/>
</dbReference>
<comment type="similarity">
    <text evidence="7">Belongs to the DEAD box helicase family.</text>
</comment>
<keyword evidence="3 7" id="KW-0347">Helicase</keyword>
<dbReference type="InterPro" id="IPR011545">
    <property type="entry name" value="DEAD/DEAH_box_helicase_dom"/>
</dbReference>
<evidence type="ECO:0000313" key="11">
    <source>
        <dbReference type="EMBL" id="OTF77464.1"/>
    </source>
</evidence>
<evidence type="ECO:0000259" key="9">
    <source>
        <dbReference type="PROSITE" id="PS51194"/>
    </source>
</evidence>
<dbReference type="PROSITE" id="PS51192">
    <property type="entry name" value="HELICASE_ATP_BIND_1"/>
    <property type="match status" value="1"/>
</dbReference>
<dbReference type="InterPro" id="IPR014014">
    <property type="entry name" value="RNA_helicase_DEAD_Q_motif"/>
</dbReference>
<dbReference type="SMART" id="SM01178">
    <property type="entry name" value="DUF4217"/>
    <property type="match status" value="1"/>
</dbReference>
<evidence type="ECO:0000256" key="4">
    <source>
        <dbReference type="ARBA" id="ARBA00022840"/>
    </source>
</evidence>
<evidence type="ECO:0000259" key="8">
    <source>
        <dbReference type="PROSITE" id="PS51192"/>
    </source>
</evidence>
<dbReference type="InterPro" id="IPR025313">
    <property type="entry name" value="SPB4-like_CTE"/>
</dbReference>
<comment type="domain">
    <text evidence="7">The Q motif is unique to and characteristic of the DEAD box family of RNA helicases and controls ATP binding and hydrolysis.</text>
</comment>
<dbReference type="Pfam" id="PF00271">
    <property type="entry name" value="Helicase_C"/>
    <property type="match status" value="1"/>
</dbReference>
<keyword evidence="5 7" id="KW-0694">RNA-binding</keyword>
<keyword evidence="1 7" id="KW-0547">Nucleotide-binding</keyword>
<gene>
    <name evidence="11" type="ORF">BLA29_003288</name>
</gene>
<dbReference type="PROSITE" id="PS51195">
    <property type="entry name" value="Q_MOTIF"/>
    <property type="match status" value="1"/>
</dbReference>
<feature type="domain" description="DEAD-box RNA helicase Q" evidence="10">
    <location>
        <begin position="3"/>
        <end position="32"/>
    </location>
</feature>
<sequence>MDLSWDSLDIDPELKKIIKNEFKFKSMTPIQAASIPLFITNKDLIVEAVTGSGKTLAFVIPILQILLRKSRTESIKKHDVGAVVISPTRELATQIFNVFKVFTDHSDEFDFKIMLLIGGSNTDKDIRNYANNGANIIVSTPGRLLDLLEKSNIFSTRIRQCLEVFVLDEADQLLNLGFEKTLNDIIDFLPKLRRTSLFSATQTKEVSQLIRAGLRNPMKIEIKEKNLKKSKPNQLQMPNRLMNKYIVFESAEDKLPFLIDFIRQHSKEKFLVFTSTCAQVNYFERILNRYLDGNKILLLKLHRKLKNKRQKIYDQFRETSHSLLLCTDVVSRGVDIPQVDWVIHFDLPLTIENYVHRCGRSAHQINTYGNSLLFCLGHEIPFVDHSKSRGIDVQQFDQNEWKSDLIQLKESLFNWIRSELKRNINFYQMSTEAFVSFIRTYSTKHMMAKWLFKNCDIVDVANGFGLLIMPKMPELRKAKKCSTQFKGNDDDAKIVEKFKQILYDKKVKNNDSEQKIENNGKKFGFKRNPQIAETIRKVRRNRTMKGRTRK</sequence>
<dbReference type="Gene3D" id="3.40.50.300">
    <property type="entry name" value="P-loop containing nucleotide triphosphate hydrolases"/>
    <property type="match status" value="2"/>
</dbReference>
<dbReference type="GO" id="GO:0016787">
    <property type="term" value="F:hydrolase activity"/>
    <property type="evidence" value="ECO:0007669"/>
    <property type="project" value="UniProtKB-KW"/>
</dbReference>
<organism evidence="11 12">
    <name type="scientific">Euroglyphus maynei</name>
    <name type="common">Mayne's house dust mite</name>
    <dbReference type="NCBI Taxonomy" id="6958"/>
    <lineage>
        <taxon>Eukaryota</taxon>
        <taxon>Metazoa</taxon>
        <taxon>Ecdysozoa</taxon>
        <taxon>Arthropoda</taxon>
        <taxon>Chelicerata</taxon>
        <taxon>Arachnida</taxon>
        <taxon>Acari</taxon>
        <taxon>Acariformes</taxon>
        <taxon>Sarcoptiformes</taxon>
        <taxon>Astigmata</taxon>
        <taxon>Psoroptidia</taxon>
        <taxon>Analgoidea</taxon>
        <taxon>Pyroglyphidae</taxon>
        <taxon>Pyroglyphinae</taxon>
        <taxon>Euroglyphus</taxon>
    </lineage>
</organism>
<comment type="function">
    <text evidence="7">RNA helicase.</text>
</comment>
<dbReference type="InterPro" id="IPR027417">
    <property type="entry name" value="P-loop_NTPase"/>
</dbReference>
<dbReference type="SMART" id="SM00487">
    <property type="entry name" value="DEXDc"/>
    <property type="match status" value="1"/>
</dbReference>
<dbReference type="GO" id="GO:0003724">
    <property type="term" value="F:RNA helicase activity"/>
    <property type="evidence" value="ECO:0007669"/>
    <property type="project" value="UniProtKB-EC"/>
</dbReference>
<dbReference type="Pfam" id="PF00270">
    <property type="entry name" value="DEAD"/>
    <property type="match status" value="1"/>
</dbReference>
<accession>A0A1Y3BBQ8</accession>
<feature type="short sequence motif" description="Q motif" evidence="6">
    <location>
        <begin position="3"/>
        <end position="32"/>
    </location>
</feature>
<dbReference type="InterPro" id="IPR001650">
    <property type="entry name" value="Helicase_C-like"/>
</dbReference>
<dbReference type="SMART" id="SM00490">
    <property type="entry name" value="HELICc"/>
    <property type="match status" value="1"/>
</dbReference>
<feature type="domain" description="Helicase ATP-binding" evidence="8">
    <location>
        <begin position="35"/>
        <end position="220"/>
    </location>
</feature>
<proteinExistence type="inferred from homology"/>
<keyword evidence="2 7" id="KW-0378">Hydrolase</keyword>
<keyword evidence="4 7" id="KW-0067">ATP-binding</keyword>
<comment type="caution">
    <text evidence="11">The sequence shown here is derived from an EMBL/GenBank/DDBJ whole genome shotgun (WGS) entry which is preliminary data.</text>
</comment>
<comment type="catalytic activity">
    <reaction evidence="7">
        <text>ATP + H2O = ADP + phosphate + H(+)</text>
        <dbReference type="Rhea" id="RHEA:13065"/>
        <dbReference type="ChEBI" id="CHEBI:15377"/>
        <dbReference type="ChEBI" id="CHEBI:15378"/>
        <dbReference type="ChEBI" id="CHEBI:30616"/>
        <dbReference type="ChEBI" id="CHEBI:43474"/>
        <dbReference type="ChEBI" id="CHEBI:456216"/>
        <dbReference type="EC" id="3.6.4.13"/>
    </reaction>
</comment>
<reference evidence="11 12" key="1">
    <citation type="submission" date="2017-03" db="EMBL/GenBank/DDBJ databases">
        <title>Genome Survey of Euroglyphus maynei.</title>
        <authorList>
            <person name="Arlian L.G."/>
            <person name="Morgan M.S."/>
            <person name="Rider S.D."/>
        </authorList>
    </citation>
    <scope>NUCLEOTIDE SEQUENCE [LARGE SCALE GENOMIC DNA]</scope>
    <source>
        <strain evidence="11">Arlian Lab</strain>
        <tissue evidence="11">Whole body</tissue>
    </source>
</reference>
<evidence type="ECO:0000256" key="5">
    <source>
        <dbReference type="ARBA" id="ARBA00022884"/>
    </source>
</evidence>
<dbReference type="OrthoDB" id="7396459at2759"/>
<dbReference type="PANTHER" id="PTHR24031">
    <property type="entry name" value="RNA HELICASE"/>
    <property type="match status" value="1"/>
</dbReference>
<dbReference type="CDD" id="cd17960">
    <property type="entry name" value="DEADc_DDX55"/>
    <property type="match status" value="1"/>
</dbReference>
<dbReference type="Pfam" id="PF13959">
    <property type="entry name" value="CTE_SPB4"/>
    <property type="match status" value="1"/>
</dbReference>
<dbReference type="EMBL" id="MUJZ01032396">
    <property type="protein sequence ID" value="OTF77464.1"/>
    <property type="molecule type" value="Genomic_DNA"/>
</dbReference>
<evidence type="ECO:0000256" key="1">
    <source>
        <dbReference type="ARBA" id="ARBA00022741"/>
    </source>
</evidence>
<feature type="non-terminal residue" evidence="11">
    <location>
        <position position="550"/>
    </location>
</feature>
<keyword evidence="12" id="KW-1185">Reference proteome</keyword>
<evidence type="ECO:0000256" key="7">
    <source>
        <dbReference type="RuleBase" id="RU365068"/>
    </source>
</evidence>
<dbReference type="GO" id="GO:0003723">
    <property type="term" value="F:RNA binding"/>
    <property type="evidence" value="ECO:0007669"/>
    <property type="project" value="UniProtKB-UniRule"/>
</dbReference>
<dbReference type="EC" id="3.6.4.13" evidence="7"/>
<name>A0A1Y3BBQ8_EURMA</name>
<evidence type="ECO:0000256" key="2">
    <source>
        <dbReference type="ARBA" id="ARBA00022801"/>
    </source>
</evidence>
<dbReference type="CDD" id="cd18787">
    <property type="entry name" value="SF2_C_DEAD"/>
    <property type="match status" value="1"/>
</dbReference>
<dbReference type="AlphaFoldDB" id="A0A1Y3BBQ8"/>
<protein>
    <recommendedName>
        <fullName evidence="7">ATP-dependent RNA helicase</fullName>
        <ecNumber evidence="7">3.6.4.13</ecNumber>
    </recommendedName>
</protein>
<dbReference type="SUPFAM" id="SSF52540">
    <property type="entry name" value="P-loop containing nucleoside triphosphate hydrolases"/>
    <property type="match status" value="2"/>
</dbReference>
<dbReference type="GO" id="GO:0005524">
    <property type="term" value="F:ATP binding"/>
    <property type="evidence" value="ECO:0007669"/>
    <property type="project" value="UniProtKB-UniRule"/>
</dbReference>
<dbReference type="PROSITE" id="PS51194">
    <property type="entry name" value="HELICASE_CTER"/>
    <property type="match status" value="1"/>
</dbReference>